<dbReference type="EMBL" id="GGFM01011448">
    <property type="protein sequence ID" value="MBW32199.1"/>
    <property type="molecule type" value="Transcribed_RNA"/>
</dbReference>
<name>A0A2M3ZUK8_9DIPT</name>
<keyword evidence="1" id="KW-0732">Signal</keyword>
<feature type="chain" id="PRO_5014908435" evidence="1">
    <location>
        <begin position="36"/>
        <end position="75"/>
    </location>
</feature>
<dbReference type="AlphaFoldDB" id="A0A2M3ZUK8"/>
<proteinExistence type="predicted"/>
<protein>
    <submittedName>
        <fullName evidence="2">Putative secreted peptide</fullName>
    </submittedName>
</protein>
<organism evidence="2">
    <name type="scientific">Anopheles braziliensis</name>
    <dbReference type="NCBI Taxonomy" id="58242"/>
    <lineage>
        <taxon>Eukaryota</taxon>
        <taxon>Metazoa</taxon>
        <taxon>Ecdysozoa</taxon>
        <taxon>Arthropoda</taxon>
        <taxon>Hexapoda</taxon>
        <taxon>Insecta</taxon>
        <taxon>Pterygota</taxon>
        <taxon>Neoptera</taxon>
        <taxon>Endopterygota</taxon>
        <taxon>Diptera</taxon>
        <taxon>Nematocera</taxon>
        <taxon>Culicoidea</taxon>
        <taxon>Culicidae</taxon>
        <taxon>Anophelinae</taxon>
        <taxon>Anopheles</taxon>
    </lineage>
</organism>
<feature type="signal peptide" evidence="1">
    <location>
        <begin position="1"/>
        <end position="35"/>
    </location>
</feature>
<sequence>MKKNRWQINRRPRRGCFPRWGAIVFCLLLLQLFESLPIQVPGSSRGYQRPCNANVGSTVRIKFIKCYFENKATRK</sequence>
<evidence type="ECO:0000256" key="1">
    <source>
        <dbReference type="SAM" id="SignalP"/>
    </source>
</evidence>
<evidence type="ECO:0000313" key="2">
    <source>
        <dbReference type="EMBL" id="MBW32199.1"/>
    </source>
</evidence>
<reference evidence="2" key="1">
    <citation type="submission" date="2018-01" db="EMBL/GenBank/DDBJ databases">
        <title>An insight into the sialome of Amazonian anophelines.</title>
        <authorList>
            <person name="Ribeiro J.M."/>
            <person name="Scarpassa V."/>
            <person name="Calvo E."/>
        </authorList>
    </citation>
    <scope>NUCLEOTIDE SEQUENCE</scope>
    <source>
        <tissue evidence="2">Salivary glands</tissue>
    </source>
</reference>
<accession>A0A2M3ZUK8</accession>